<dbReference type="PANTHER" id="PTHR43479">
    <property type="entry name" value="ACREF/ENVCD OPERON REPRESSOR-RELATED"/>
    <property type="match status" value="1"/>
</dbReference>
<dbReference type="Proteomes" id="UP000616595">
    <property type="component" value="Unassembled WGS sequence"/>
</dbReference>
<evidence type="ECO:0000259" key="3">
    <source>
        <dbReference type="PROSITE" id="PS50977"/>
    </source>
</evidence>
<dbReference type="InterPro" id="IPR050624">
    <property type="entry name" value="HTH-type_Tx_Regulator"/>
</dbReference>
<evidence type="ECO:0000313" key="4">
    <source>
        <dbReference type="EMBL" id="MBC3887951.1"/>
    </source>
</evidence>
<reference evidence="4" key="1">
    <citation type="submission" date="2019-10" db="EMBL/GenBank/DDBJ databases">
        <authorList>
            <person name="Ross D.E."/>
            <person name="Gulliver D."/>
        </authorList>
    </citation>
    <scope>NUCLEOTIDE SEQUENCE</scope>
    <source>
        <strain evidence="4">DER-2019</strain>
    </source>
</reference>
<sequence length="186" mass="21616">MDRRIARTKKAIYSAFTQLLLEKKYYKITIQEIIDLANIGRSTFYSHFETKDELLKAMCTNIFEDMHSGSQSLSAADPHSMITSILYHIKENNKIIQGVFMSESSELFMHYFKGYFNSQIEEYLLVFYDESATGISKDFLINHISGSFIEMIKWWVAGNMQQTPEELTKYFISVISPAITRKNTNL</sequence>
<dbReference type="OrthoDB" id="9810250at2"/>
<evidence type="ECO:0000256" key="1">
    <source>
        <dbReference type="ARBA" id="ARBA00023125"/>
    </source>
</evidence>
<dbReference type="InterPro" id="IPR039532">
    <property type="entry name" value="TetR_C_Firmicutes"/>
</dbReference>
<dbReference type="AlphaFoldDB" id="A0A923HXS6"/>
<dbReference type="Pfam" id="PF14278">
    <property type="entry name" value="TetR_C_8"/>
    <property type="match status" value="1"/>
</dbReference>
<organism evidence="4 5">
    <name type="scientific">Acetobacterium paludosum</name>
    <dbReference type="NCBI Taxonomy" id="52693"/>
    <lineage>
        <taxon>Bacteria</taxon>
        <taxon>Bacillati</taxon>
        <taxon>Bacillota</taxon>
        <taxon>Clostridia</taxon>
        <taxon>Eubacteriales</taxon>
        <taxon>Eubacteriaceae</taxon>
        <taxon>Acetobacterium</taxon>
    </lineage>
</organism>
<dbReference type="GO" id="GO:0003677">
    <property type="term" value="F:DNA binding"/>
    <property type="evidence" value="ECO:0007669"/>
    <property type="project" value="UniProtKB-UniRule"/>
</dbReference>
<protein>
    <submittedName>
        <fullName evidence="4">TetR family transcriptional regulator</fullName>
    </submittedName>
</protein>
<reference evidence="4" key="2">
    <citation type="submission" date="2020-10" db="EMBL/GenBank/DDBJ databases">
        <title>Comparative genomics of the Acetobacterium genus.</title>
        <authorList>
            <person name="Marshall C."/>
            <person name="May H."/>
            <person name="Norman S."/>
        </authorList>
    </citation>
    <scope>NUCLEOTIDE SEQUENCE</scope>
    <source>
        <strain evidence="4">DER-2019</strain>
    </source>
</reference>
<dbReference type="RefSeq" id="WP_148566176.1">
    <property type="nucleotide sequence ID" value="NZ_RXYA01000003.1"/>
</dbReference>
<evidence type="ECO:0000313" key="5">
    <source>
        <dbReference type="Proteomes" id="UP000616595"/>
    </source>
</evidence>
<dbReference type="Pfam" id="PF00440">
    <property type="entry name" value="TetR_N"/>
    <property type="match status" value="1"/>
</dbReference>
<dbReference type="SUPFAM" id="SSF46689">
    <property type="entry name" value="Homeodomain-like"/>
    <property type="match status" value="1"/>
</dbReference>
<keyword evidence="5" id="KW-1185">Reference proteome</keyword>
<evidence type="ECO:0000256" key="2">
    <source>
        <dbReference type="PROSITE-ProRule" id="PRU00335"/>
    </source>
</evidence>
<dbReference type="EMBL" id="WJBD01000006">
    <property type="protein sequence ID" value="MBC3887951.1"/>
    <property type="molecule type" value="Genomic_DNA"/>
</dbReference>
<feature type="domain" description="HTH tetR-type" evidence="3">
    <location>
        <begin position="6"/>
        <end position="66"/>
    </location>
</feature>
<keyword evidence="1 2" id="KW-0238">DNA-binding</keyword>
<dbReference type="Gene3D" id="1.10.357.10">
    <property type="entry name" value="Tetracycline Repressor, domain 2"/>
    <property type="match status" value="1"/>
</dbReference>
<gene>
    <name evidence="4" type="ORF">GH810_06465</name>
</gene>
<dbReference type="PROSITE" id="PS50977">
    <property type="entry name" value="HTH_TETR_2"/>
    <property type="match status" value="1"/>
</dbReference>
<dbReference type="InterPro" id="IPR001647">
    <property type="entry name" value="HTH_TetR"/>
</dbReference>
<proteinExistence type="predicted"/>
<feature type="DNA-binding region" description="H-T-H motif" evidence="2">
    <location>
        <begin position="29"/>
        <end position="48"/>
    </location>
</feature>
<accession>A0A923HXS6</accession>
<dbReference type="PANTHER" id="PTHR43479:SF23">
    <property type="entry name" value="HTH TETR-TYPE DOMAIN-CONTAINING PROTEIN"/>
    <property type="match status" value="1"/>
</dbReference>
<dbReference type="InterPro" id="IPR009057">
    <property type="entry name" value="Homeodomain-like_sf"/>
</dbReference>
<name>A0A923HXS6_9FIRM</name>
<comment type="caution">
    <text evidence="4">The sequence shown here is derived from an EMBL/GenBank/DDBJ whole genome shotgun (WGS) entry which is preliminary data.</text>
</comment>